<organism evidence="1 2">
    <name type="scientific">Streptomyces albipurpureus</name>
    <dbReference type="NCBI Taxonomy" id="2897419"/>
    <lineage>
        <taxon>Bacteria</taxon>
        <taxon>Bacillati</taxon>
        <taxon>Actinomycetota</taxon>
        <taxon>Actinomycetes</taxon>
        <taxon>Kitasatosporales</taxon>
        <taxon>Streptomycetaceae</taxon>
        <taxon>Streptomyces</taxon>
    </lineage>
</organism>
<proteinExistence type="predicted"/>
<accession>A0ABT0UVF6</accession>
<dbReference type="EMBL" id="JAMQAW010000041">
    <property type="protein sequence ID" value="MCM2392568.1"/>
    <property type="molecule type" value="Genomic_DNA"/>
</dbReference>
<keyword evidence="2" id="KW-1185">Reference proteome</keyword>
<reference evidence="1" key="1">
    <citation type="submission" date="2022-06" db="EMBL/GenBank/DDBJ databases">
        <title>Genome public.</title>
        <authorList>
            <person name="Sun Q."/>
        </authorList>
    </citation>
    <scope>NUCLEOTIDE SEQUENCE</scope>
    <source>
        <strain evidence="1">CWNU-1</strain>
    </source>
</reference>
<dbReference type="Proteomes" id="UP001431429">
    <property type="component" value="Unassembled WGS sequence"/>
</dbReference>
<evidence type="ECO:0000313" key="1">
    <source>
        <dbReference type="EMBL" id="MCM2392568.1"/>
    </source>
</evidence>
<comment type="caution">
    <text evidence="1">The sequence shown here is derived from an EMBL/GenBank/DDBJ whole genome shotgun (WGS) entry which is preliminary data.</text>
</comment>
<protein>
    <recommendedName>
        <fullName evidence="3">PRC-barrel domain containing protein</fullName>
    </recommendedName>
</protein>
<evidence type="ECO:0008006" key="3">
    <source>
        <dbReference type="Google" id="ProtNLM"/>
    </source>
</evidence>
<sequence>MSGERVAERQTPQLSVGELAYDTARGALGVVMDIGTVQGSYTLRPPGGGIEWDVSDVDVRLATVSDRLRPALSEVNTRSRRGG</sequence>
<dbReference type="RefSeq" id="WP_250922889.1">
    <property type="nucleotide sequence ID" value="NZ_JAMQAW010000041.1"/>
</dbReference>
<evidence type="ECO:0000313" key="2">
    <source>
        <dbReference type="Proteomes" id="UP001431429"/>
    </source>
</evidence>
<gene>
    <name evidence="1" type="ORF">NBG84_30520</name>
</gene>
<name>A0ABT0UVF6_9ACTN</name>